<reference evidence="1 2" key="1">
    <citation type="submission" date="2015-01" db="EMBL/GenBank/DDBJ databases">
        <title>The Genome Sequence of Rhinocladiella mackenzie CBS 650.93.</title>
        <authorList>
            <consortium name="The Broad Institute Genomics Platform"/>
            <person name="Cuomo C."/>
            <person name="de Hoog S."/>
            <person name="Gorbushina A."/>
            <person name="Stielow B."/>
            <person name="Teixiera M."/>
            <person name="Abouelleil A."/>
            <person name="Chapman S.B."/>
            <person name="Priest M."/>
            <person name="Young S.K."/>
            <person name="Wortman J."/>
            <person name="Nusbaum C."/>
            <person name="Birren B."/>
        </authorList>
    </citation>
    <scope>NUCLEOTIDE SEQUENCE [LARGE SCALE GENOMIC DNA]</scope>
    <source>
        <strain evidence="1 2">CBS 650.93</strain>
    </source>
</reference>
<dbReference type="AlphaFoldDB" id="A0A0D2IYZ7"/>
<proteinExistence type="predicted"/>
<gene>
    <name evidence="1" type="ORF">Z518_09582</name>
</gene>
<sequence length="162" mass="18092">MSKDLATKAQSVLDVAVYLLQVLNENVKPSFHEFLDVLLYLPLRRKELTPGQYRELGRKGVALWSTCCKLGRNDASPEVLTDYTYEQSCTQSKRDLARGLGRPKIYPSPSSSKSGGNEEMSNKLIVLALAFEAKLFTTCTTSSTEEAIDDLSLVQIQKRPRC</sequence>
<organism evidence="1 2">
    <name type="scientific">Rhinocladiella mackenziei CBS 650.93</name>
    <dbReference type="NCBI Taxonomy" id="1442369"/>
    <lineage>
        <taxon>Eukaryota</taxon>
        <taxon>Fungi</taxon>
        <taxon>Dikarya</taxon>
        <taxon>Ascomycota</taxon>
        <taxon>Pezizomycotina</taxon>
        <taxon>Eurotiomycetes</taxon>
        <taxon>Chaetothyriomycetidae</taxon>
        <taxon>Chaetothyriales</taxon>
        <taxon>Herpotrichiellaceae</taxon>
        <taxon>Rhinocladiella</taxon>
    </lineage>
</organism>
<dbReference type="EMBL" id="KN847481">
    <property type="protein sequence ID" value="KIX01855.1"/>
    <property type="molecule type" value="Genomic_DNA"/>
</dbReference>
<keyword evidence="2" id="KW-1185">Reference proteome</keyword>
<accession>A0A0D2IYZ7</accession>
<evidence type="ECO:0000313" key="1">
    <source>
        <dbReference type="EMBL" id="KIX01855.1"/>
    </source>
</evidence>
<dbReference type="Proteomes" id="UP000053617">
    <property type="component" value="Unassembled WGS sequence"/>
</dbReference>
<dbReference type="GeneID" id="25297653"/>
<evidence type="ECO:0000313" key="2">
    <source>
        <dbReference type="Proteomes" id="UP000053617"/>
    </source>
</evidence>
<protein>
    <submittedName>
        <fullName evidence="1">Uncharacterized protein</fullName>
    </submittedName>
</protein>
<dbReference type="RefSeq" id="XP_013268991.1">
    <property type="nucleotide sequence ID" value="XM_013413537.1"/>
</dbReference>
<dbReference type="VEuPathDB" id="FungiDB:Z518_09582"/>
<dbReference type="HOGENOM" id="CLU_1636326_0_0_1"/>
<name>A0A0D2IYZ7_9EURO</name>
<dbReference type="OrthoDB" id="65716at2759"/>